<keyword evidence="6" id="KW-1185">Reference proteome</keyword>
<evidence type="ECO:0000313" key="3">
    <source>
        <dbReference type="EMBL" id="KAF2411223.1"/>
    </source>
</evidence>
<evidence type="ECO:0000313" key="5">
    <source>
        <dbReference type="Proteomes" id="UP000182470"/>
    </source>
</evidence>
<proteinExistence type="predicted"/>
<keyword evidence="2" id="KW-1133">Transmembrane helix</keyword>
<evidence type="ECO:0000256" key="1">
    <source>
        <dbReference type="SAM" id="MobiDB-lite"/>
    </source>
</evidence>
<evidence type="ECO:0000313" key="6">
    <source>
        <dbReference type="Proteomes" id="UP000748067"/>
    </source>
</evidence>
<dbReference type="AlphaFoldDB" id="A0A1G9ZGK3"/>
<dbReference type="Proteomes" id="UP000182470">
    <property type="component" value="Chromosome I"/>
</dbReference>
<sequence length="53" mass="5834">MSLATTIILLICGWLAVASAMLWGVMRVTRRHHHPHLKPAAPAKHPKVAVHHA</sequence>
<dbReference type="Proteomes" id="UP000748067">
    <property type="component" value="Unassembled WGS sequence"/>
</dbReference>
<dbReference type="EMBL" id="JXDI01000001">
    <property type="protein sequence ID" value="KAF2411223.1"/>
    <property type="molecule type" value="Genomic_DNA"/>
</dbReference>
<keyword evidence="2" id="KW-0812">Transmembrane</keyword>
<evidence type="ECO:0000256" key="2">
    <source>
        <dbReference type="SAM" id="Phobius"/>
    </source>
</evidence>
<gene>
    <name evidence="3" type="ORF">PSAN_36630</name>
    <name evidence="4" type="ORF">SAMN04490179_3096</name>
</gene>
<feature type="transmembrane region" description="Helical" evidence="2">
    <location>
        <begin position="6"/>
        <end position="26"/>
    </location>
</feature>
<keyword evidence="2" id="KW-0472">Membrane</keyword>
<reference evidence="3 6" key="1">
    <citation type="submission" date="2015-01" db="EMBL/GenBank/DDBJ databases">
        <title>Genome Sequence of Pseudomonas antarctica CMS 35.</title>
        <authorList>
            <person name="Voget S."/>
            <person name="Chow J."/>
            <person name="Daniel R."/>
            <person name="Streit W."/>
        </authorList>
    </citation>
    <scope>NUCLEOTIDE SEQUENCE [LARGE SCALE GENOMIC DNA]</scope>
    <source>
        <strain evidence="3 6">CMS 35</strain>
    </source>
</reference>
<reference evidence="4 5" key="2">
    <citation type="submission" date="2016-10" db="EMBL/GenBank/DDBJ databases">
        <authorList>
            <person name="de Groot N.N."/>
        </authorList>
    </citation>
    <scope>NUCLEOTIDE SEQUENCE [LARGE SCALE GENOMIC DNA]</scope>
    <source>
        <strain evidence="4 5">BS2772</strain>
    </source>
</reference>
<dbReference type="EMBL" id="LT629704">
    <property type="protein sequence ID" value="SDN20572.1"/>
    <property type="molecule type" value="Genomic_DNA"/>
</dbReference>
<organism evidence="4 5">
    <name type="scientific">Pseudomonas antarctica</name>
    <dbReference type="NCBI Taxonomy" id="219572"/>
    <lineage>
        <taxon>Bacteria</taxon>
        <taxon>Pseudomonadati</taxon>
        <taxon>Pseudomonadota</taxon>
        <taxon>Gammaproteobacteria</taxon>
        <taxon>Pseudomonadales</taxon>
        <taxon>Pseudomonadaceae</taxon>
        <taxon>Pseudomonas</taxon>
    </lineage>
</organism>
<evidence type="ECO:0000313" key="4">
    <source>
        <dbReference type="EMBL" id="SDN20572.1"/>
    </source>
</evidence>
<accession>A0A1G9ZGK3</accession>
<name>A0A1G9ZGK3_9PSED</name>
<dbReference type="RefSeq" id="WP_165447623.1">
    <property type="nucleotide sequence ID" value="NZ_JBJGXR010000027.1"/>
</dbReference>
<feature type="compositionally biased region" description="Basic residues" evidence="1">
    <location>
        <begin position="44"/>
        <end position="53"/>
    </location>
</feature>
<protein>
    <submittedName>
        <fullName evidence="4">Uncharacterized protein</fullName>
    </submittedName>
</protein>
<feature type="region of interest" description="Disordered" evidence="1">
    <location>
        <begin position="34"/>
        <end position="53"/>
    </location>
</feature>